<proteinExistence type="predicted"/>
<dbReference type="OrthoDB" id="2633250at2"/>
<dbReference type="PANTHER" id="PTHR40274:SF3">
    <property type="entry name" value="VIRGINIAMYCIN B LYASE"/>
    <property type="match status" value="1"/>
</dbReference>
<feature type="signal peptide" evidence="1">
    <location>
        <begin position="1"/>
        <end position="20"/>
    </location>
</feature>
<dbReference type="Gene3D" id="2.130.10.10">
    <property type="entry name" value="YVTN repeat-like/Quinoprotein amine dehydrogenase"/>
    <property type="match status" value="1"/>
</dbReference>
<evidence type="ECO:0000313" key="3">
    <source>
        <dbReference type="Proteomes" id="UP000184096"/>
    </source>
</evidence>
<dbReference type="SUPFAM" id="SSF63829">
    <property type="entry name" value="Calcium-dependent phosphotriesterase"/>
    <property type="match status" value="1"/>
</dbReference>
<name>A0A1M7TQ59_9BRAD</name>
<dbReference type="Proteomes" id="UP000184096">
    <property type="component" value="Chromosome I"/>
</dbReference>
<dbReference type="Pfam" id="PF24684">
    <property type="entry name" value="Vgb_lyase"/>
    <property type="match status" value="1"/>
</dbReference>
<dbReference type="EMBL" id="LT670849">
    <property type="protein sequence ID" value="SHN72840.1"/>
    <property type="molecule type" value="Genomic_DNA"/>
</dbReference>
<keyword evidence="1" id="KW-0732">Signal</keyword>
<organism evidence="2 3">
    <name type="scientific">Bradyrhizobium erythrophlei</name>
    <dbReference type="NCBI Taxonomy" id="1437360"/>
    <lineage>
        <taxon>Bacteria</taxon>
        <taxon>Pseudomonadati</taxon>
        <taxon>Pseudomonadota</taxon>
        <taxon>Alphaproteobacteria</taxon>
        <taxon>Hyphomicrobiales</taxon>
        <taxon>Nitrobacteraceae</taxon>
        <taxon>Bradyrhizobium</taxon>
    </lineage>
</organism>
<dbReference type="GO" id="GO:0030246">
    <property type="term" value="F:carbohydrate binding"/>
    <property type="evidence" value="ECO:0007669"/>
    <property type="project" value="InterPro"/>
</dbReference>
<dbReference type="SUPFAM" id="SSF49452">
    <property type="entry name" value="Starch-binding domain-like"/>
    <property type="match status" value="1"/>
</dbReference>
<accession>A0A1M7TQ59</accession>
<reference evidence="3" key="1">
    <citation type="submission" date="2016-11" db="EMBL/GenBank/DDBJ databases">
        <authorList>
            <person name="Varghese N."/>
            <person name="Submissions S."/>
        </authorList>
    </citation>
    <scope>NUCLEOTIDE SEQUENCE [LARGE SCALE GENOMIC DNA]</scope>
    <source>
        <strain evidence="3">GAS401</strain>
    </source>
</reference>
<feature type="chain" id="PRO_5012093819" evidence="1">
    <location>
        <begin position="21"/>
        <end position="556"/>
    </location>
</feature>
<dbReference type="InterPro" id="IPR015943">
    <property type="entry name" value="WD40/YVTN_repeat-like_dom_sf"/>
</dbReference>
<dbReference type="GO" id="GO:0016829">
    <property type="term" value="F:lyase activity"/>
    <property type="evidence" value="ECO:0007669"/>
    <property type="project" value="UniProtKB-KW"/>
</dbReference>
<gene>
    <name evidence="2" type="ORF">SAMN05444170_2343</name>
</gene>
<dbReference type="Gene3D" id="2.60.40.1120">
    <property type="entry name" value="Carboxypeptidase-like, regulatory domain"/>
    <property type="match status" value="1"/>
</dbReference>
<evidence type="ECO:0000313" key="2">
    <source>
        <dbReference type="EMBL" id="SHN72840.1"/>
    </source>
</evidence>
<keyword evidence="2" id="KW-0456">Lyase</keyword>
<dbReference type="Pfam" id="PF13620">
    <property type="entry name" value="CarboxypepD_reg"/>
    <property type="match status" value="1"/>
</dbReference>
<dbReference type="InterPro" id="IPR013784">
    <property type="entry name" value="Carb-bd-like_fold"/>
</dbReference>
<keyword evidence="3" id="KW-1185">Reference proteome</keyword>
<protein>
    <submittedName>
        <fullName evidence="2">Streptogramin lyase</fullName>
    </submittedName>
</protein>
<evidence type="ECO:0000256" key="1">
    <source>
        <dbReference type="SAM" id="SignalP"/>
    </source>
</evidence>
<dbReference type="AlphaFoldDB" id="A0A1M7TQ59"/>
<dbReference type="RefSeq" id="WP_083587547.1">
    <property type="nucleotide sequence ID" value="NZ_LT670849.1"/>
</dbReference>
<sequence length="556" mass="61753">MSRRSMVVRFVGLLAVVYLAAADPAAAQQAAPALTGTVTAGPDALEGVLVSAKKSGSTITTTVVSGKDGRYEFPAGKLEPGVYSLRIRAVGYDLEGPSEISVAADKTTTADLKLRAAKDIASQLTNAEWLASMPGTDTQKGQLLNCVGCHTLARPLNSKYTADEFLTQILPRMQGYVNQSMPLHPQLRRAERLREERGDQRVQVYRGTADFLASINLSSHPTWSFELKTLPRPTGAATRVIYTEYDLPRESIEPHDVVVDDRGTVWFSSFGEQYLGKLDPRTGKLTEFEIPEHKPGFPTGLLGLRGDAEGNLWFGNMYQATIARFDRKTETFKFWPLEGDENIDAAQINMVSPQSASVDGKVWAQNNGFAGIHRLDVASGKFETFEPFKGMSGPHNIYDVVPDSKNNVYFTDFRQRHIGRIDAKTGKVDLYETPTPNSAPRRGWMDAQDRLWFGEYRADRIGMFDTKKEEFKEWVIPPKWSSPYDVVVDKNGEAWTGSMLSDQVTRLNPATGETINYLLPRSTNIRRVFVDNSTTPVSFWVGNNHGASIVKVEPLE</sequence>
<dbReference type="InterPro" id="IPR051344">
    <property type="entry name" value="Vgb"/>
</dbReference>
<dbReference type="PANTHER" id="PTHR40274">
    <property type="entry name" value="VIRGINIAMYCIN B LYASE"/>
    <property type="match status" value="1"/>
</dbReference>